<organism evidence="1 2">
    <name type="scientific">Candidatus Nitrosacidococcus tergens</name>
    <dbReference type="NCBI Taxonomy" id="553981"/>
    <lineage>
        <taxon>Bacteria</taxon>
        <taxon>Pseudomonadati</taxon>
        <taxon>Pseudomonadota</taxon>
        <taxon>Gammaproteobacteria</taxon>
        <taxon>Chromatiales</taxon>
        <taxon>Chromatiaceae</taxon>
        <taxon>Candidatus Nitrosacidococcus</taxon>
    </lineage>
</organism>
<dbReference type="Pfam" id="PF04305">
    <property type="entry name" value="DUF455"/>
    <property type="match status" value="1"/>
</dbReference>
<proteinExistence type="predicted"/>
<dbReference type="SUPFAM" id="SSF47240">
    <property type="entry name" value="Ferritin-like"/>
    <property type="match status" value="1"/>
</dbReference>
<dbReference type="InterPro" id="IPR007402">
    <property type="entry name" value="DUF455"/>
</dbReference>
<reference evidence="1 2" key="1">
    <citation type="submission" date="2020-03" db="EMBL/GenBank/DDBJ databases">
        <authorList>
            <person name="Picone N."/>
        </authorList>
    </citation>
    <scope>NUCLEOTIDE SEQUENCE [LARGE SCALE GENOMIC DNA]</scope>
    <source>
        <strain evidence="1">NSCAC1</strain>
    </source>
</reference>
<sequence length="266" mass="30661">MEGISLTDTALHCLTICDPERKINATQQVAQLWKEGKLTTSYSFTYNTQLTPGLPQNLRLVAPKYLSRRRLHSLEGRAAFIHAIAHIEFNAINLAWDAIYRFQGLPETFYSHWVQVAAEEAHHFYLLNIHLHSLGYQYGDFSAHNGLWEMAEKTAYDPMVRMALVPRVLEARGLDVTPSMIERLRAIEDLRAIAILEIIFRDEINHVAIGSYWFRYFCKIRNLNPEDTFFSLIKKFLKSSPKGVLNYDARLKAGFSEQELMILAQV</sequence>
<dbReference type="EMBL" id="LR778175">
    <property type="protein sequence ID" value="CAB1275269.1"/>
    <property type="molecule type" value="Genomic_DNA"/>
</dbReference>
<evidence type="ECO:0000313" key="2">
    <source>
        <dbReference type="Proteomes" id="UP000516072"/>
    </source>
</evidence>
<dbReference type="InterPro" id="IPR011197">
    <property type="entry name" value="UCP012318"/>
</dbReference>
<dbReference type="PANTHER" id="PTHR42782">
    <property type="entry name" value="SI:CH73-314G15.3"/>
    <property type="match status" value="1"/>
</dbReference>
<name>A0A7G1Q988_9GAMM</name>
<dbReference type="PANTHER" id="PTHR42782:SF4">
    <property type="entry name" value="DUF455 DOMAIN-CONTAINING PROTEIN"/>
    <property type="match status" value="1"/>
</dbReference>
<dbReference type="PIRSF" id="PIRSF012318">
    <property type="entry name" value="UCP012318"/>
    <property type="match status" value="1"/>
</dbReference>
<dbReference type="AlphaFoldDB" id="A0A7G1Q988"/>
<gene>
    <name evidence="1" type="ORF">NSCAC_0582</name>
</gene>
<dbReference type="Proteomes" id="UP000516072">
    <property type="component" value="Chromosome"/>
</dbReference>
<evidence type="ECO:0008006" key="3">
    <source>
        <dbReference type="Google" id="ProtNLM"/>
    </source>
</evidence>
<dbReference type="RefSeq" id="WP_197744927.1">
    <property type="nucleotide sequence ID" value="NZ_LR778175.1"/>
</dbReference>
<protein>
    <recommendedName>
        <fullName evidence="3">Ferritin-like domain-containing protein</fullName>
    </recommendedName>
</protein>
<keyword evidence="2" id="KW-1185">Reference proteome</keyword>
<dbReference type="CDD" id="cd00657">
    <property type="entry name" value="Ferritin_like"/>
    <property type="match status" value="1"/>
</dbReference>
<accession>A0A7G1Q988</accession>
<evidence type="ECO:0000313" key="1">
    <source>
        <dbReference type="EMBL" id="CAB1275269.1"/>
    </source>
</evidence>
<dbReference type="InterPro" id="IPR009078">
    <property type="entry name" value="Ferritin-like_SF"/>
</dbReference>
<dbReference type="KEGG" id="ntg:NSCAC_0582"/>